<accession>A0A9Y6JIY3</accession>
<evidence type="ECO:0000259" key="3">
    <source>
        <dbReference type="Pfam" id="PF14643"/>
    </source>
</evidence>
<feature type="coiled-coil region" evidence="1">
    <location>
        <begin position="88"/>
        <end position="151"/>
    </location>
</feature>
<protein>
    <submittedName>
        <fullName evidence="6">Coiled-coil domain-containing protein 180 isoform X1</fullName>
    </submittedName>
</protein>
<dbReference type="GeneID" id="102208194"/>
<sequence>MCESTAVPSGEVYRQLFDAQAQLSRSLLAGRRDTGTNCLSAVDSNTHCSTASRRQQAEHNDDDDDVIDDVGRLPDAVVVDHPSSDIIERLTEKKIQKHQEALKQLDSDLSQLSQVCETQVKAISQELLSSLQEVDLRLDTLKVRMNQLEDLEDVSMQEIHGLWKKVEEDVKLKKTTIVELNLKLTETEKQRTDQIRAIIRKYYRVLEQISFLHPSDIHRLIHTEATMLNQSMLANRRSIARLLLLLQEENLHKESILRWHWEDCLSHWRRKRVHRIVDQFRGLCSRNEDQQLASVQQIKLTQQDLTERRRDIINKISSLVPPTCSKALVSDWFDQLTDVNQQIEHFHTELLHQLRCCFEQTWQNRLAEVERCKEVLSSLELSEEEVNDIINSQLLTVIGAQQSQDEEQLAALDVSSDSVARHAFSLSRSVFVVMRAAALLWETHCQRLERRDEKLQQDLNDLRCSQQQHLQKWKMQMDDLLGGLRQESSEDALKTSLDKTIGYLQQIKHSCNQFVIDQWTLLNLHPSCCLEELVSYSRNLSSFYHLSHTYQPSPGDLEKLVQPSSGRSSPYLETSWQIESPETSHSSQNWLIEAGSILKEICDFSSSVTFTSSKDVVYSAPVFRCSTPNLPVNLEWETHLSLFPVDLLLDSLSRSRTLFLNHLEQHFHNVLSLAVSMMRDRKEAVRSEQELQLQQLSPRHIKTHIYEPRMAELQLHRQHVDTHFEGVLDLLTSCRMELQDLQASIKKKNMELMVTLSNIEANIQTASSSQHWEAASTTLQDCLHRHIKETQDWLTNFRQTVMIRMEEGRNKTAQLLSSFRLFSEGGDFAPQELKMFQRRVREETKRISTTEESIYSALEAFESRSLQKVKEVSAPLEEKLSFLKSEVKFIEDAQKMITSTQVHIKAEAARSNHQQTVISKRLEDLRKMLDDTQLSPDQVCSFLSSINKELRECCQYLDLSLDSALEESLALSGHHKSRKQVLLNLSPGLLQPNKTNMDPLDDPVVGIIRSLNRISCHDPAKEREQRQRISSGLNPIQLQQRQDSVNAPSVKRGARFIRTDIRHERRFQIFGPEPDQSAQSFSSKVNLALWKANDILLQLAEDFYRSERLSCFQLLPDSLDQWIENTQQKLVGYHEQASRFLDTSRDDVVKQLSVFEELLLLSPAVLISDHERQHGAGLREEVARLTQKLEKTLAASEKEKSVNIGQLRTSLGEDELEMLNSREELRQQQLHSTISSAHLELQECVRGRGEEFVTSLASLTEKLLHQMNDLFSPAETGTATARQQTEGGAVTVEAASETGSRPSAENSVCVCVCVCVCMDMTTNSTGDLPSSHTTVTTVSIATSKWTPGHVTVMEQRNTAMKRFEQVVKLELLLSDDMKRRQLSEQQSWNTHWRQQIHSLKLIQKPT</sequence>
<evidence type="ECO:0000256" key="2">
    <source>
        <dbReference type="SAM" id="MobiDB-lite"/>
    </source>
</evidence>
<keyword evidence="1" id="KW-0175">Coiled coil</keyword>
<dbReference type="CTD" id="100499483"/>
<name>A0A9Y6JIY3_9CICH</name>
<evidence type="ECO:0000313" key="6">
    <source>
        <dbReference type="RefSeq" id="XP_013769481.1"/>
    </source>
</evidence>
<evidence type="ECO:0000313" key="5">
    <source>
        <dbReference type="Proteomes" id="UP000695023"/>
    </source>
</evidence>
<feature type="domain" description="DUF4455" evidence="3">
    <location>
        <begin position="92"/>
        <end position="552"/>
    </location>
</feature>
<dbReference type="PANTHER" id="PTHR21444">
    <property type="entry name" value="COILED-COIL DOMAIN-CONTAINING PROTEIN 180"/>
    <property type="match status" value="1"/>
</dbReference>
<dbReference type="PANTHER" id="PTHR21444:SF14">
    <property type="entry name" value="COILED-COIL DOMAIN-CONTAINING PROTEIN 180"/>
    <property type="match status" value="1"/>
</dbReference>
<evidence type="ECO:0000256" key="1">
    <source>
        <dbReference type="SAM" id="Coils"/>
    </source>
</evidence>
<reference evidence="6" key="1">
    <citation type="submission" date="2025-08" db="UniProtKB">
        <authorList>
            <consortium name="RefSeq"/>
        </authorList>
    </citation>
    <scope>IDENTIFICATION</scope>
</reference>
<dbReference type="InterPro" id="IPR028089">
    <property type="entry name" value="DUF4455"/>
</dbReference>
<organism evidence="5 6">
    <name type="scientific">Pundamilia nyererei</name>
    <dbReference type="NCBI Taxonomy" id="303518"/>
    <lineage>
        <taxon>Eukaryota</taxon>
        <taxon>Metazoa</taxon>
        <taxon>Chordata</taxon>
        <taxon>Craniata</taxon>
        <taxon>Vertebrata</taxon>
        <taxon>Euteleostomi</taxon>
        <taxon>Actinopterygii</taxon>
        <taxon>Neopterygii</taxon>
        <taxon>Teleostei</taxon>
        <taxon>Neoteleostei</taxon>
        <taxon>Acanthomorphata</taxon>
        <taxon>Ovalentaria</taxon>
        <taxon>Cichlomorphae</taxon>
        <taxon>Cichliformes</taxon>
        <taxon>Cichlidae</taxon>
        <taxon>African cichlids</taxon>
        <taxon>Pseudocrenilabrinae</taxon>
        <taxon>Haplochromini</taxon>
        <taxon>Pundamilia</taxon>
    </lineage>
</organism>
<keyword evidence="5" id="KW-1185">Reference proteome</keyword>
<proteinExistence type="predicted"/>
<dbReference type="InterPro" id="IPR027914">
    <property type="entry name" value="DUF4456"/>
</dbReference>
<dbReference type="RefSeq" id="XP_013769481.1">
    <property type="nucleotide sequence ID" value="XM_013914027.1"/>
</dbReference>
<feature type="compositionally biased region" description="Polar residues" evidence="2">
    <location>
        <begin position="1028"/>
        <end position="1044"/>
    </location>
</feature>
<gene>
    <name evidence="6" type="primary">ccdc180</name>
</gene>
<feature type="region of interest" description="Disordered" evidence="2">
    <location>
        <begin position="1019"/>
        <end position="1044"/>
    </location>
</feature>
<feature type="domain" description="DUF4456" evidence="4">
    <location>
        <begin position="1097"/>
        <end position="1278"/>
    </location>
</feature>
<dbReference type="Pfam" id="PF14643">
    <property type="entry name" value="DUF4455"/>
    <property type="match status" value="1"/>
</dbReference>
<dbReference type="Pfam" id="PF14644">
    <property type="entry name" value="DUF4456"/>
    <property type="match status" value="1"/>
</dbReference>
<dbReference type="Proteomes" id="UP000695023">
    <property type="component" value="Unplaced"/>
</dbReference>
<evidence type="ECO:0000259" key="4">
    <source>
        <dbReference type="Pfam" id="PF14644"/>
    </source>
</evidence>